<dbReference type="PANTHER" id="PTHR33680:SF1">
    <property type="entry name" value="OS05G0489500 PROTEIN"/>
    <property type="match status" value="1"/>
</dbReference>
<dbReference type="Pfam" id="PF06839">
    <property type="entry name" value="Zn_ribbon_GRF"/>
    <property type="match status" value="2"/>
</dbReference>
<feature type="domain" description="GRF-type" evidence="7">
    <location>
        <begin position="202"/>
        <end position="245"/>
    </location>
</feature>
<dbReference type="InterPro" id="IPR001878">
    <property type="entry name" value="Znf_CCHC"/>
</dbReference>
<dbReference type="AlphaFoldDB" id="A0A2N9I1N9"/>
<organism evidence="8">
    <name type="scientific">Fagus sylvatica</name>
    <name type="common">Beechnut</name>
    <dbReference type="NCBI Taxonomy" id="28930"/>
    <lineage>
        <taxon>Eukaryota</taxon>
        <taxon>Viridiplantae</taxon>
        <taxon>Streptophyta</taxon>
        <taxon>Embryophyta</taxon>
        <taxon>Tracheophyta</taxon>
        <taxon>Spermatophyta</taxon>
        <taxon>Magnoliopsida</taxon>
        <taxon>eudicotyledons</taxon>
        <taxon>Gunneridae</taxon>
        <taxon>Pentapetalae</taxon>
        <taxon>rosids</taxon>
        <taxon>fabids</taxon>
        <taxon>Fagales</taxon>
        <taxon>Fagaceae</taxon>
        <taxon>Fagus</taxon>
    </lineage>
</organism>
<keyword evidence="1" id="KW-0479">Metal-binding</keyword>
<dbReference type="SUPFAM" id="SSF57756">
    <property type="entry name" value="Retrovirus zinc finger-like domains"/>
    <property type="match status" value="1"/>
</dbReference>
<keyword evidence="2 4" id="KW-0863">Zinc-finger</keyword>
<dbReference type="PROSITE" id="PS51999">
    <property type="entry name" value="ZF_GRF"/>
    <property type="match status" value="2"/>
</dbReference>
<dbReference type="Gene3D" id="4.10.60.10">
    <property type="entry name" value="Zinc finger, CCHC-type"/>
    <property type="match status" value="1"/>
</dbReference>
<protein>
    <submittedName>
        <fullName evidence="8">Uncharacterized protein</fullName>
    </submittedName>
</protein>
<gene>
    <name evidence="8" type="ORF">FSB_LOCUS45653</name>
</gene>
<keyword evidence="3" id="KW-0862">Zinc</keyword>
<evidence type="ECO:0000313" key="8">
    <source>
        <dbReference type="EMBL" id="SPD17771.1"/>
    </source>
</evidence>
<dbReference type="InterPro" id="IPR036875">
    <property type="entry name" value="Znf_CCHC_sf"/>
</dbReference>
<feature type="domain" description="GRF-type" evidence="7">
    <location>
        <begin position="149"/>
        <end position="191"/>
    </location>
</feature>
<evidence type="ECO:0000256" key="1">
    <source>
        <dbReference type="ARBA" id="ARBA00022723"/>
    </source>
</evidence>
<proteinExistence type="predicted"/>
<accession>A0A2N9I1N9</accession>
<evidence type="ECO:0000256" key="4">
    <source>
        <dbReference type="PROSITE-ProRule" id="PRU00047"/>
    </source>
</evidence>
<dbReference type="GO" id="GO:0008270">
    <property type="term" value="F:zinc ion binding"/>
    <property type="evidence" value="ECO:0007669"/>
    <property type="project" value="UniProtKB-KW"/>
</dbReference>
<evidence type="ECO:0000259" key="7">
    <source>
        <dbReference type="PROSITE" id="PS51999"/>
    </source>
</evidence>
<feature type="domain" description="CCHC-type" evidence="6">
    <location>
        <begin position="106"/>
        <end position="120"/>
    </location>
</feature>
<evidence type="ECO:0000256" key="5">
    <source>
        <dbReference type="SAM" id="MobiDB-lite"/>
    </source>
</evidence>
<feature type="compositionally biased region" description="Basic and acidic residues" evidence="5">
    <location>
        <begin position="638"/>
        <end position="654"/>
    </location>
</feature>
<dbReference type="PROSITE" id="PS50158">
    <property type="entry name" value="ZF_CCHC"/>
    <property type="match status" value="1"/>
</dbReference>
<evidence type="ECO:0000256" key="3">
    <source>
        <dbReference type="ARBA" id="ARBA00022833"/>
    </source>
</evidence>
<evidence type="ECO:0000259" key="6">
    <source>
        <dbReference type="PROSITE" id="PS50158"/>
    </source>
</evidence>
<dbReference type="InterPro" id="IPR010666">
    <property type="entry name" value="Znf_GRF"/>
</dbReference>
<dbReference type="EMBL" id="OIVN01004502">
    <property type="protein sequence ID" value="SPD17771.1"/>
    <property type="molecule type" value="Genomic_DNA"/>
</dbReference>
<sequence length="670" mass="75365">MSFWPPWIIKFGFGFRALFRWLGGFYGSGFLTAKELGTVWFVMESDGFAATMSLGAAAATPTPPPQHHSQAQQHQHQSLHLSHGSVILHQQSLGLTLPHKMQGDTCFHCHQQGHWARHCPFKSPLKKSLPSTSTPTSTSNGPNVPLLRCRCDLGYCLVRVSHTERNPDRKFYTCPGVNGSKCGFFKWCDQVTNGENSKPPVCSCGAGVCQRITMKSRPNAGRSCFVCQIPRGHGACSFLQWEDTQEITTINDLVDENKHDIFEKSTSRSHQLVSDLGDLSIEHPKKKKFDSVEMENPQLFPTFTAVHELFEEDQEPIIERREHDETSENLTCTKHIVSSQVEASSNLQDLVMLEVELSPIMKKSLLISHLTSQAEICCQQAEFWRQISAAADTSTAGVFPSFDPIFVPRDKDVSNYEGFADLHHSPSIVEFDEPSPQISCHDAQASSDVSLKLSIPKSPPALFEGSITTSSMPVLEQTVLHVQNQLLTHLESMNPLKHESMTQLVKSTFDVLDRLLVNYTPFQERVKEFIACASSLADVEQSINNEYSMQELMERYHSEKVRHDDISRIRDEIMTAYTASNQRLKSLREEASCVKELLLQIENQLSSCEAETKELETRVGEASRDMLESQMSLQAASHEAEEATKLRQQREQKRNAAKAALEMARIKLRQ</sequence>
<dbReference type="PANTHER" id="PTHR33680">
    <property type="entry name" value="OS07G0190500 PROTEIN"/>
    <property type="match status" value="1"/>
</dbReference>
<reference evidence="8" key="1">
    <citation type="submission" date="2018-02" db="EMBL/GenBank/DDBJ databases">
        <authorList>
            <person name="Cohen D.B."/>
            <person name="Kent A.D."/>
        </authorList>
    </citation>
    <scope>NUCLEOTIDE SEQUENCE</scope>
</reference>
<dbReference type="GO" id="GO:0003676">
    <property type="term" value="F:nucleic acid binding"/>
    <property type="evidence" value="ECO:0007669"/>
    <property type="project" value="InterPro"/>
</dbReference>
<feature type="region of interest" description="Disordered" evidence="5">
    <location>
        <begin position="632"/>
        <end position="658"/>
    </location>
</feature>
<evidence type="ECO:0000256" key="2">
    <source>
        <dbReference type="ARBA" id="ARBA00022771"/>
    </source>
</evidence>
<name>A0A2N9I1N9_FAGSY</name>